<sequence length="152" mass="17771">MLYLYIYICIYIIYTVSKFNMRCLKINLCNNCRRANSFPCINKKPFEEDDTDNSPYATKNAHFHKVLAKRSWSGNLMSPSYDKVNKSDDDTPPQKKVKFAHFERQGSACAAQCRNTNDNLTNTPRLVRSGGKRRDWSFEDLDALQREAKRMR</sequence>
<comment type="caution">
    <text evidence="1">The sequence shown here is derived from an EMBL/GenBank/DDBJ whole genome shotgun (WGS) entry which is preliminary data.</text>
</comment>
<dbReference type="Proteomes" id="UP001443914">
    <property type="component" value="Unassembled WGS sequence"/>
</dbReference>
<dbReference type="EMBL" id="JBDFQZ010000008">
    <property type="protein sequence ID" value="KAK9698935.1"/>
    <property type="molecule type" value="Genomic_DNA"/>
</dbReference>
<name>A0AAW1J853_SAPOF</name>
<organism evidence="1 2">
    <name type="scientific">Saponaria officinalis</name>
    <name type="common">Common soapwort</name>
    <name type="synonym">Lychnis saponaria</name>
    <dbReference type="NCBI Taxonomy" id="3572"/>
    <lineage>
        <taxon>Eukaryota</taxon>
        <taxon>Viridiplantae</taxon>
        <taxon>Streptophyta</taxon>
        <taxon>Embryophyta</taxon>
        <taxon>Tracheophyta</taxon>
        <taxon>Spermatophyta</taxon>
        <taxon>Magnoliopsida</taxon>
        <taxon>eudicotyledons</taxon>
        <taxon>Gunneridae</taxon>
        <taxon>Pentapetalae</taxon>
        <taxon>Caryophyllales</taxon>
        <taxon>Caryophyllaceae</taxon>
        <taxon>Caryophylleae</taxon>
        <taxon>Saponaria</taxon>
    </lineage>
</organism>
<gene>
    <name evidence="1" type="ORF">RND81_08G141500</name>
</gene>
<accession>A0AAW1J853</accession>
<dbReference type="PANTHER" id="PTHR36019:SF3">
    <property type="entry name" value="PLANT_PROTEIN"/>
    <property type="match status" value="1"/>
</dbReference>
<keyword evidence="2" id="KW-1185">Reference proteome</keyword>
<evidence type="ECO:0000313" key="2">
    <source>
        <dbReference type="Proteomes" id="UP001443914"/>
    </source>
</evidence>
<proteinExistence type="predicted"/>
<dbReference type="AlphaFoldDB" id="A0AAW1J853"/>
<protein>
    <submittedName>
        <fullName evidence="1">Uncharacterized protein</fullName>
    </submittedName>
</protein>
<dbReference type="PANTHER" id="PTHR36019">
    <property type="entry name" value="PLANT/PROTEIN"/>
    <property type="match status" value="1"/>
</dbReference>
<evidence type="ECO:0000313" key="1">
    <source>
        <dbReference type="EMBL" id="KAK9698935.1"/>
    </source>
</evidence>
<reference evidence="1" key="1">
    <citation type="submission" date="2024-03" db="EMBL/GenBank/DDBJ databases">
        <title>WGS assembly of Saponaria officinalis var. Norfolk2.</title>
        <authorList>
            <person name="Jenkins J."/>
            <person name="Shu S."/>
            <person name="Grimwood J."/>
            <person name="Barry K."/>
            <person name="Goodstein D."/>
            <person name="Schmutz J."/>
            <person name="Leebens-Mack J."/>
            <person name="Osbourn A."/>
        </authorList>
    </citation>
    <scope>NUCLEOTIDE SEQUENCE [LARGE SCALE GENOMIC DNA]</scope>
    <source>
        <strain evidence="1">JIC</strain>
    </source>
</reference>